<dbReference type="HOGENOM" id="CLU_116321_1_1_5"/>
<keyword evidence="1" id="KW-1133">Transmembrane helix</keyword>
<sequence length="145" mass="15899">MVLTQFLFAGIVSLGNIAVHAVIMVPLVATVDRALRWRHQLPQVWLAGVMIATVSVLMMAHAVEVTLWAATYALFDVAPPGADDLYFAFVNYTTLGYGDVLPVEGWRLFGPITAMNGVLLFGWSTAAIFEVLTRAMQQRSEANDK</sequence>
<dbReference type="Gene3D" id="1.10.287.70">
    <property type="match status" value="1"/>
</dbReference>
<dbReference type="EMBL" id="CANI01000027">
    <property type="protein sequence ID" value="CCM76776.1"/>
    <property type="molecule type" value="Genomic_DNA"/>
</dbReference>
<evidence type="ECO:0000259" key="2">
    <source>
        <dbReference type="Pfam" id="PF07885"/>
    </source>
</evidence>
<keyword evidence="4" id="KW-1185">Reference proteome</keyword>
<dbReference type="Proteomes" id="UP000009319">
    <property type="component" value="Unassembled WGS sequence"/>
</dbReference>
<dbReference type="Pfam" id="PF07885">
    <property type="entry name" value="Ion_trans_2"/>
    <property type="match status" value="1"/>
</dbReference>
<dbReference type="AlphaFoldDB" id="K0PJW7"/>
<feature type="transmembrane region" description="Helical" evidence="1">
    <location>
        <begin position="43"/>
        <end position="63"/>
    </location>
</feature>
<feature type="transmembrane region" description="Helical" evidence="1">
    <location>
        <begin position="6"/>
        <end position="31"/>
    </location>
</feature>
<accession>K0PJW7</accession>
<evidence type="ECO:0000313" key="4">
    <source>
        <dbReference type="Proteomes" id="UP000009319"/>
    </source>
</evidence>
<protein>
    <recommendedName>
        <fullName evidence="2">Potassium channel domain-containing protein</fullName>
    </recommendedName>
</protein>
<evidence type="ECO:0000256" key="1">
    <source>
        <dbReference type="SAM" id="Phobius"/>
    </source>
</evidence>
<evidence type="ECO:0000313" key="3">
    <source>
        <dbReference type="EMBL" id="CCM76776.1"/>
    </source>
</evidence>
<feature type="transmembrane region" description="Helical" evidence="1">
    <location>
        <begin position="108"/>
        <end position="129"/>
    </location>
</feature>
<dbReference type="eggNOG" id="ENOG5032YV7">
    <property type="taxonomic scope" value="Bacteria"/>
</dbReference>
<name>K0PJW7_9HYPH</name>
<dbReference type="RefSeq" id="WP_007534389.1">
    <property type="nucleotide sequence ID" value="NZ_HF536772.1"/>
</dbReference>
<keyword evidence="1" id="KW-0812">Transmembrane</keyword>
<reference evidence="3 4" key="1">
    <citation type="journal article" date="2013" name="Genome Announc.">
        <title>Draft Genome Sequence of Rhizobium mesoamericanum STM3625, a Nitrogen-Fixing Symbiont of Mimosa pudica Isolated in French Guiana (South America).</title>
        <authorList>
            <person name="Moulin L."/>
            <person name="Mornico D."/>
            <person name="Melkonian R."/>
            <person name="Klonowska A."/>
        </authorList>
    </citation>
    <scope>NUCLEOTIDE SEQUENCE [LARGE SCALE GENOMIC DNA]</scope>
    <source>
        <strain evidence="3 4">STM3625</strain>
    </source>
</reference>
<proteinExistence type="predicted"/>
<keyword evidence="1" id="KW-0472">Membrane</keyword>
<dbReference type="InterPro" id="IPR013099">
    <property type="entry name" value="K_chnl_dom"/>
</dbReference>
<gene>
    <name evidence="3" type="ORF">BN77_3810</name>
</gene>
<organism evidence="3 4">
    <name type="scientific">Rhizobium mesoamericanum STM3625</name>
    <dbReference type="NCBI Taxonomy" id="1211777"/>
    <lineage>
        <taxon>Bacteria</taxon>
        <taxon>Pseudomonadati</taxon>
        <taxon>Pseudomonadota</taxon>
        <taxon>Alphaproteobacteria</taxon>
        <taxon>Hyphomicrobiales</taxon>
        <taxon>Rhizobiaceae</taxon>
        <taxon>Rhizobium/Agrobacterium group</taxon>
        <taxon>Rhizobium</taxon>
    </lineage>
</organism>
<dbReference type="SUPFAM" id="SSF81324">
    <property type="entry name" value="Voltage-gated potassium channels"/>
    <property type="match status" value="1"/>
</dbReference>
<comment type="caution">
    <text evidence="3">The sequence shown here is derived from an EMBL/GenBank/DDBJ whole genome shotgun (WGS) entry which is preliminary data.</text>
</comment>
<feature type="domain" description="Potassium channel" evidence="2">
    <location>
        <begin position="67"/>
        <end position="133"/>
    </location>
</feature>
<dbReference type="STRING" id="1211777.BN77_3810"/>